<comment type="similarity">
    <text evidence="1">Belongs to the EutP/PduV family.</text>
</comment>
<organism evidence="2 3">
    <name type="scientific">Thermanaerovibrio acidaminovorans (strain ATCC 49978 / DSM 6589 / Su883)</name>
    <name type="common">Selenomonas acidaminovorans</name>
    <dbReference type="NCBI Taxonomy" id="525903"/>
    <lineage>
        <taxon>Bacteria</taxon>
        <taxon>Thermotogati</taxon>
        <taxon>Synergistota</taxon>
        <taxon>Synergistia</taxon>
        <taxon>Synergistales</taxon>
        <taxon>Synergistaceae</taxon>
        <taxon>Thermanaerovibrio</taxon>
    </lineage>
</organism>
<dbReference type="AlphaFoldDB" id="D1B7S3"/>
<dbReference type="eggNOG" id="COG4917">
    <property type="taxonomic scope" value="Bacteria"/>
</dbReference>
<dbReference type="InterPro" id="IPR027417">
    <property type="entry name" value="P-loop_NTPase"/>
</dbReference>
<dbReference type="OrthoDB" id="6179at2"/>
<evidence type="ECO:0000313" key="2">
    <source>
        <dbReference type="EMBL" id="ACZ18326.1"/>
    </source>
</evidence>
<keyword evidence="1" id="KW-0547">Nucleotide-binding</keyword>
<evidence type="ECO:0000313" key="3">
    <source>
        <dbReference type="Proteomes" id="UP000002030"/>
    </source>
</evidence>
<dbReference type="HOGENOM" id="CLU_113298_2_0_0"/>
<protein>
    <submittedName>
        <fullName evidence="2">Ethanolamine utilization protein-like protein</fullName>
    </submittedName>
</protein>
<dbReference type="Proteomes" id="UP000002030">
    <property type="component" value="Chromosome"/>
</dbReference>
<name>D1B7S3_THEAS</name>
<dbReference type="PANTHER" id="PTHR40453:SF1">
    <property type="entry name" value="PROTEIN YOEF"/>
    <property type="match status" value="1"/>
</dbReference>
<evidence type="ECO:0000256" key="1">
    <source>
        <dbReference type="PIRNR" id="PIRNR036409"/>
    </source>
</evidence>
<dbReference type="PIRSF" id="PIRSF036409">
    <property type="entry name" value="EutP_PduV"/>
    <property type="match status" value="1"/>
</dbReference>
<dbReference type="CDD" id="cd00882">
    <property type="entry name" value="Ras_like_GTPase"/>
    <property type="match status" value="1"/>
</dbReference>
<dbReference type="KEGG" id="tai:Taci_0086"/>
<reference evidence="2 3" key="1">
    <citation type="journal article" date="2009" name="Stand. Genomic Sci.">
        <title>Complete genome sequence of Thermanaerovibrio acidaminovorans type strain (Su883).</title>
        <authorList>
            <person name="Chovatia M."/>
            <person name="Sikorski J."/>
            <person name="Schroder M."/>
            <person name="Lapidus A."/>
            <person name="Nolan M."/>
            <person name="Tice H."/>
            <person name="Glavina Del Rio T."/>
            <person name="Copeland A."/>
            <person name="Cheng J.F."/>
            <person name="Lucas S."/>
            <person name="Chen F."/>
            <person name="Bruce D."/>
            <person name="Goodwin L."/>
            <person name="Pitluck S."/>
            <person name="Ivanova N."/>
            <person name="Mavromatis K."/>
            <person name="Ovchinnikova G."/>
            <person name="Pati A."/>
            <person name="Chen A."/>
            <person name="Palaniappan K."/>
            <person name="Land M."/>
            <person name="Hauser L."/>
            <person name="Chang Y.J."/>
            <person name="Jeffries C.D."/>
            <person name="Chain P."/>
            <person name="Saunders E."/>
            <person name="Detter J.C."/>
            <person name="Brettin T."/>
            <person name="Rohde M."/>
            <person name="Goker M."/>
            <person name="Spring S."/>
            <person name="Bristow J."/>
            <person name="Markowitz V."/>
            <person name="Hugenholtz P."/>
            <person name="Kyrpides N.C."/>
            <person name="Klenk H.P."/>
            <person name="Eisen J.A."/>
        </authorList>
    </citation>
    <scope>NUCLEOTIDE SEQUENCE [LARGE SCALE GENOMIC DNA]</scope>
    <source>
        <strain evidence="3">ATCC 49978 / DSM 6589 / Su883</strain>
    </source>
</reference>
<dbReference type="EMBL" id="CP001818">
    <property type="protein sequence ID" value="ACZ18326.1"/>
    <property type="molecule type" value="Genomic_DNA"/>
</dbReference>
<accession>D1B7S3</accession>
<dbReference type="SUPFAM" id="SSF52540">
    <property type="entry name" value="P-loop containing nucleoside triphosphate hydrolases"/>
    <property type="match status" value="1"/>
</dbReference>
<dbReference type="RefSeq" id="WP_012868842.1">
    <property type="nucleotide sequence ID" value="NC_013522.1"/>
</dbReference>
<gene>
    <name evidence="2" type="ordered locus">Taci_0086</name>
</gene>
<dbReference type="InterPro" id="IPR012381">
    <property type="entry name" value="EutP_PduV"/>
</dbReference>
<dbReference type="GO" id="GO:0006576">
    <property type="term" value="P:biogenic amine metabolic process"/>
    <property type="evidence" value="ECO:0007669"/>
    <property type="project" value="InterPro"/>
</dbReference>
<dbReference type="EnsemblBacteria" id="ACZ18326">
    <property type="protein sequence ID" value="ACZ18326"/>
    <property type="gene ID" value="Taci_0086"/>
</dbReference>
<dbReference type="STRING" id="525903.Taci_0086"/>
<dbReference type="PANTHER" id="PTHR40453">
    <property type="entry name" value="PROTEIN YOEF"/>
    <property type="match status" value="1"/>
</dbReference>
<dbReference type="Gene3D" id="3.40.50.300">
    <property type="entry name" value="P-loop containing nucleotide triphosphate hydrolases"/>
    <property type="match status" value="1"/>
</dbReference>
<dbReference type="Pfam" id="PF10662">
    <property type="entry name" value="PduV-EutP"/>
    <property type="match status" value="1"/>
</dbReference>
<keyword evidence="3" id="KW-1185">Reference proteome</keyword>
<dbReference type="GO" id="GO:0005524">
    <property type="term" value="F:ATP binding"/>
    <property type="evidence" value="ECO:0007669"/>
    <property type="project" value="UniProtKB-UniRule"/>
</dbReference>
<proteinExistence type="inferred from homology"/>
<sequence length="147" mass="15751">MSRRRLMVVGPIGAGKTALLRALGLTSCSSKTEAISFCGDAVDTPGEFFEIPRFYHTLITNSARASTVLLVADPKRPVRFPSMFVKAMRGSVIGVVTKADLASEQELDRAARALQGAGVREIYRVSSVSGQGIQDLARRLGLEGQTP</sequence>